<dbReference type="Pfam" id="PF00884">
    <property type="entry name" value="Sulfatase"/>
    <property type="match status" value="1"/>
</dbReference>
<evidence type="ECO:0000256" key="3">
    <source>
        <dbReference type="ARBA" id="ARBA00022801"/>
    </source>
</evidence>
<evidence type="ECO:0000256" key="4">
    <source>
        <dbReference type="ARBA" id="ARBA00022837"/>
    </source>
</evidence>
<dbReference type="PANTHER" id="PTHR42693:SF43">
    <property type="entry name" value="BLL2667 PROTEIN"/>
    <property type="match status" value="1"/>
</dbReference>
<name>A0A5C5Z1L5_9BACT</name>
<dbReference type="Proteomes" id="UP000315010">
    <property type="component" value="Unassembled WGS sequence"/>
</dbReference>
<evidence type="ECO:0000256" key="1">
    <source>
        <dbReference type="ARBA" id="ARBA00008779"/>
    </source>
</evidence>
<proteinExistence type="inferred from homology"/>
<reference evidence="7 8" key="1">
    <citation type="submission" date="2019-02" db="EMBL/GenBank/DDBJ databases">
        <title>Deep-cultivation of Planctomycetes and their phenomic and genomic characterization uncovers novel biology.</title>
        <authorList>
            <person name="Wiegand S."/>
            <person name="Jogler M."/>
            <person name="Boedeker C."/>
            <person name="Pinto D."/>
            <person name="Vollmers J."/>
            <person name="Rivas-Marin E."/>
            <person name="Kohn T."/>
            <person name="Peeters S.H."/>
            <person name="Heuer A."/>
            <person name="Rast P."/>
            <person name="Oberbeckmann S."/>
            <person name="Bunk B."/>
            <person name="Jeske O."/>
            <person name="Meyerdierks A."/>
            <person name="Storesund J.E."/>
            <person name="Kallscheuer N."/>
            <person name="Luecker S."/>
            <person name="Lage O.M."/>
            <person name="Pohl T."/>
            <person name="Merkel B.J."/>
            <person name="Hornburger P."/>
            <person name="Mueller R.-W."/>
            <person name="Bruemmer F."/>
            <person name="Labrenz M."/>
            <person name="Spormann A.M."/>
            <person name="Op Den Camp H."/>
            <person name="Overmann J."/>
            <person name="Amann R."/>
            <person name="Jetten M.S.M."/>
            <person name="Mascher T."/>
            <person name="Medema M.H."/>
            <person name="Devos D.P."/>
            <person name="Kaster A.-K."/>
            <person name="Ovreas L."/>
            <person name="Rohde M."/>
            <person name="Galperin M.Y."/>
            <person name="Jogler C."/>
        </authorList>
    </citation>
    <scope>NUCLEOTIDE SEQUENCE [LARGE SCALE GENOMIC DNA]</scope>
    <source>
        <strain evidence="7 8">CA13</strain>
    </source>
</reference>
<evidence type="ECO:0000313" key="7">
    <source>
        <dbReference type="EMBL" id="TWT81268.1"/>
    </source>
</evidence>
<dbReference type="AlphaFoldDB" id="A0A5C5Z1L5"/>
<feature type="transmembrane region" description="Helical" evidence="5">
    <location>
        <begin position="31"/>
        <end position="52"/>
    </location>
</feature>
<dbReference type="InterPro" id="IPR000917">
    <property type="entry name" value="Sulfatase_N"/>
</dbReference>
<keyword evidence="5" id="KW-1133">Transmembrane helix</keyword>
<dbReference type="EC" id="3.1.6.1" evidence="7"/>
<evidence type="ECO:0000256" key="5">
    <source>
        <dbReference type="SAM" id="Phobius"/>
    </source>
</evidence>
<dbReference type="GO" id="GO:0004065">
    <property type="term" value="F:arylsulfatase activity"/>
    <property type="evidence" value="ECO:0007669"/>
    <property type="project" value="UniProtKB-EC"/>
</dbReference>
<keyword evidence="3 7" id="KW-0378">Hydrolase</keyword>
<dbReference type="PROSITE" id="PS00523">
    <property type="entry name" value="SULFATASE_1"/>
    <property type="match status" value="1"/>
</dbReference>
<dbReference type="EMBL" id="SJPJ01000001">
    <property type="protein sequence ID" value="TWT81268.1"/>
    <property type="molecule type" value="Genomic_DNA"/>
</dbReference>
<dbReference type="GO" id="GO:0046872">
    <property type="term" value="F:metal ion binding"/>
    <property type="evidence" value="ECO:0007669"/>
    <property type="project" value="UniProtKB-KW"/>
</dbReference>
<accession>A0A5C5Z1L5</accession>
<keyword evidence="5" id="KW-0472">Membrane</keyword>
<evidence type="ECO:0000256" key="2">
    <source>
        <dbReference type="ARBA" id="ARBA00022723"/>
    </source>
</evidence>
<protein>
    <submittedName>
        <fullName evidence="7">Arylsulfatase</fullName>
        <ecNumber evidence="7">3.1.6.1</ecNumber>
    </submittedName>
</protein>
<keyword evidence="4" id="KW-0106">Calcium</keyword>
<dbReference type="InterPro" id="IPR024607">
    <property type="entry name" value="Sulfatase_CS"/>
</dbReference>
<feature type="domain" description="Sulfatase N-terminal" evidence="6">
    <location>
        <begin position="96"/>
        <end position="509"/>
    </location>
</feature>
<comment type="similarity">
    <text evidence="1">Belongs to the sulfatase family.</text>
</comment>
<keyword evidence="8" id="KW-1185">Reference proteome</keyword>
<dbReference type="CDD" id="cd16025">
    <property type="entry name" value="PAS_like"/>
    <property type="match status" value="1"/>
</dbReference>
<organism evidence="7 8">
    <name type="scientific">Novipirellula herctigrandis</name>
    <dbReference type="NCBI Taxonomy" id="2527986"/>
    <lineage>
        <taxon>Bacteria</taxon>
        <taxon>Pseudomonadati</taxon>
        <taxon>Planctomycetota</taxon>
        <taxon>Planctomycetia</taxon>
        <taxon>Pirellulales</taxon>
        <taxon>Pirellulaceae</taxon>
        <taxon>Novipirellula</taxon>
    </lineage>
</organism>
<gene>
    <name evidence="7" type="primary">atsA_56</name>
    <name evidence="7" type="ORF">CA13_27190</name>
</gene>
<keyword evidence="5" id="KW-0812">Transmembrane</keyword>
<dbReference type="InterPro" id="IPR050738">
    <property type="entry name" value="Sulfatase"/>
</dbReference>
<dbReference type="PANTHER" id="PTHR42693">
    <property type="entry name" value="ARYLSULFATASE FAMILY MEMBER"/>
    <property type="match status" value="1"/>
</dbReference>
<sequence length="814" mass="90492">MKMKQQTDSNAFTSGYARTEDVRATPAARTVGSILVVAMLFVYGLTTTVVVAQEKAQVDRTELPIKAPWYPPITTLDARDAKAPPVFEVKAPKEAPNVVVILLDDLGFGGTSAAGGVIETPHFDRLARAGLLYNQFHTTALCSPTRQALITGRNHHSCNQAKITEVATAFPGATGMLPNDIATIAETLRLNGYSTAAYGKHHETAVWEISPSGPFTRWPNFTGFDEFYGFLGGETNQWSPAVYHNLNRVETPEDPDYHFMNDMATKSIEWMRFQQALTPDKPFFVYFAPGAVHAPHHVPKFYIEKQKGNFDEGWDVIRERIFEQQKKLGVIPKDTKLAKKPDDIKDWKDLSAKEQKLFARQAEVFAAFLDMTDHETGRVIQAIEDMGELDNTLIFYIAGDNGTSAEGGMSGLYNEMTYFNNEPQGSDIDFMLKYYDNWGDASTYPHMAAGWAVAFDSPFTWTKQVASNYGGTRNAMAIHWPDRIKAKGEIRSQWHHVIDVAPTILEAAGLPEPRIVNGTPQRPIEGTSMAYTWDFPNAPSQHTIQYFEMFGNRGIYFDGWFAGTLHVKPWASPETRFTEDTWELYHVAEDFSMSTDLSKQHPEMLAKLQQAFLGEAVKYKVLPLDDRRQELFNPKIAGRPDLMFGRTSLTLYEGMNGLLENDFINIKNTSFEIVAEVESGDKPANGVIVAQGGRFGGWALHVKEGVPRYTYNYLGLKHSVAAGTAKLPSGKSTVKMDFAYDGGKKPGAGGTATLYVNDKSVATVKVPKTEFSVFSADESAGVGIDMETTVSEEYDREGSKYTGKIDKVTITLKK</sequence>
<dbReference type="Gene3D" id="3.30.1120.10">
    <property type="match status" value="1"/>
</dbReference>
<keyword evidence="2" id="KW-0479">Metal-binding</keyword>
<dbReference type="SUPFAM" id="SSF53649">
    <property type="entry name" value="Alkaline phosphatase-like"/>
    <property type="match status" value="1"/>
</dbReference>
<dbReference type="InterPro" id="IPR017850">
    <property type="entry name" value="Alkaline_phosphatase_core_sf"/>
</dbReference>
<evidence type="ECO:0000313" key="8">
    <source>
        <dbReference type="Proteomes" id="UP000315010"/>
    </source>
</evidence>
<comment type="caution">
    <text evidence="7">The sequence shown here is derived from an EMBL/GenBank/DDBJ whole genome shotgun (WGS) entry which is preliminary data.</text>
</comment>
<evidence type="ECO:0000259" key="6">
    <source>
        <dbReference type="Pfam" id="PF00884"/>
    </source>
</evidence>
<dbReference type="Gene3D" id="3.40.720.10">
    <property type="entry name" value="Alkaline Phosphatase, subunit A"/>
    <property type="match status" value="1"/>
</dbReference>